<comment type="caution">
    <text evidence="1">The sequence shown here is derived from an EMBL/GenBank/DDBJ whole genome shotgun (WGS) entry which is preliminary data.</text>
</comment>
<evidence type="ECO:0000313" key="1">
    <source>
        <dbReference type="EMBL" id="MCI02767.1"/>
    </source>
</evidence>
<name>A0A392NSE7_9FABA</name>
<proteinExistence type="predicted"/>
<sequence length="117" mass="13167">MGPLESRLFTLKSSRTEPDQLSVVYGRQSITVENRSGPWRSGAVIATGVSRVTPSSGTENWEPVRDLVLVVKGTPEDVRIRRAQLMVTCVRIQGTLEKQNPRSSIRFDWSRNETEHS</sequence>
<keyword evidence="2" id="KW-1185">Reference proteome</keyword>
<gene>
    <name evidence="1" type="ORF">A2U01_0023801</name>
</gene>
<protein>
    <submittedName>
        <fullName evidence="1">Uncharacterized protein</fullName>
    </submittedName>
</protein>
<evidence type="ECO:0000313" key="2">
    <source>
        <dbReference type="Proteomes" id="UP000265520"/>
    </source>
</evidence>
<dbReference type="AlphaFoldDB" id="A0A392NSE7"/>
<accession>A0A392NSE7</accession>
<dbReference type="EMBL" id="LXQA010050106">
    <property type="protein sequence ID" value="MCI02767.1"/>
    <property type="molecule type" value="Genomic_DNA"/>
</dbReference>
<dbReference type="Proteomes" id="UP000265520">
    <property type="component" value="Unassembled WGS sequence"/>
</dbReference>
<organism evidence="1 2">
    <name type="scientific">Trifolium medium</name>
    <dbReference type="NCBI Taxonomy" id="97028"/>
    <lineage>
        <taxon>Eukaryota</taxon>
        <taxon>Viridiplantae</taxon>
        <taxon>Streptophyta</taxon>
        <taxon>Embryophyta</taxon>
        <taxon>Tracheophyta</taxon>
        <taxon>Spermatophyta</taxon>
        <taxon>Magnoliopsida</taxon>
        <taxon>eudicotyledons</taxon>
        <taxon>Gunneridae</taxon>
        <taxon>Pentapetalae</taxon>
        <taxon>rosids</taxon>
        <taxon>fabids</taxon>
        <taxon>Fabales</taxon>
        <taxon>Fabaceae</taxon>
        <taxon>Papilionoideae</taxon>
        <taxon>50 kb inversion clade</taxon>
        <taxon>NPAAA clade</taxon>
        <taxon>Hologalegina</taxon>
        <taxon>IRL clade</taxon>
        <taxon>Trifolieae</taxon>
        <taxon>Trifolium</taxon>
    </lineage>
</organism>
<reference evidence="1 2" key="1">
    <citation type="journal article" date="2018" name="Front. Plant Sci.">
        <title>Red Clover (Trifolium pratense) and Zigzag Clover (T. medium) - A Picture of Genomic Similarities and Differences.</title>
        <authorList>
            <person name="Dluhosova J."/>
            <person name="Istvanek J."/>
            <person name="Nedelnik J."/>
            <person name="Repkova J."/>
        </authorList>
    </citation>
    <scope>NUCLEOTIDE SEQUENCE [LARGE SCALE GENOMIC DNA]</scope>
    <source>
        <strain evidence="2">cv. 10/8</strain>
        <tissue evidence="1">Leaf</tissue>
    </source>
</reference>